<feature type="compositionally biased region" description="Low complexity" evidence="1">
    <location>
        <begin position="148"/>
        <end position="157"/>
    </location>
</feature>
<accession>A0A1L9STC9</accession>
<reference evidence="3" key="1">
    <citation type="journal article" date="2017" name="Genome Biol.">
        <title>Comparative genomics reveals high biological diversity and specific adaptations in the industrially and medically important fungal genus Aspergillus.</title>
        <authorList>
            <person name="de Vries R.P."/>
            <person name="Riley R."/>
            <person name="Wiebenga A."/>
            <person name="Aguilar-Osorio G."/>
            <person name="Amillis S."/>
            <person name="Uchima C.A."/>
            <person name="Anderluh G."/>
            <person name="Asadollahi M."/>
            <person name="Askin M."/>
            <person name="Barry K."/>
            <person name="Battaglia E."/>
            <person name="Bayram O."/>
            <person name="Benocci T."/>
            <person name="Braus-Stromeyer S.A."/>
            <person name="Caldana C."/>
            <person name="Canovas D."/>
            <person name="Cerqueira G.C."/>
            <person name="Chen F."/>
            <person name="Chen W."/>
            <person name="Choi C."/>
            <person name="Clum A."/>
            <person name="Dos Santos R.A."/>
            <person name="Damasio A.R."/>
            <person name="Diallinas G."/>
            <person name="Emri T."/>
            <person name="Fekete E."/>
            <person name="Flipphi M."/>
            <person name="Freyberg S."/>
            <person name="Gallo A."/>
            <person name="Gournas C."/>
            <person name="Habgood R."/>
            <person name="Hainaut M."/>
            <person name="Harispe M.L."/>
            <person name="Henrissat B."/>
            <person name="Hilden K.S."/>
            <person name="Hope R."/>
            <person name="Hossain A."/>
            <person name="Karabika E."/>
            <person name="Karaffa L."/>
            <person name="Karanyi Z."/>
            <person name="Krasevec N."/>
            <person name="Kuo A."/>
            <person name="Kusch H."/>
            <person name="LaButti K."/>
            <person name="Lagendijk E.L."/>
            <person name="Lapidus A."/>
            <person name="Levasseur A."/>
            <person name="Lindquist E."/>
            <person name="Lipzen A."/>
            <person name="Logrieco A.F."/>
            <person name="MacCabe A."/>
            <person name="Maekelae M.R."/>
            <person name="Malavazi I."/>
            <person name="Melin P."/>
            <person name="Meyer V."/>
            <person name="Mielnichuk N."/>
            <person name="Miskei M."/>
            <person name="Molnar A.P."/>
            <person name="Mule G."/>
            <person name="Ngan C.Y."/>
            <person name="Orejas M."/>
            <person name="Orosz E."/>
            <person name="Ouedraogo J.P."/>
            <person name="Overkamp K.M."/>
            <person name="Park H.-S."/>
            <person name="Perrone G."/>
            <person name="Piumi F."/>
            <person name="Punt P.J."/>
            <person name="Ram A.F."/>
            <person name="Ramon A."/>
            <person name="Rauscher S."/>
            <person name="Record E."/>
            <person name="Riano-Pachon D.M."/>
            <person name="Robert V."/>
            <person name="Roehrig J."/>
            <person name="Ruller R."/>
            <person name="Salamov A."/>
            <person name="Salih N.S."/>
            <person name="Samson R.A."/>
            <person name="Sandor E."/>
            <person name="Sanguinetti M."/>
            <person name="Schuetze T."/>
            <person name="Sepcic K."/>
            <person name="Shelest E."/>
            <person name="Sherlock G."/>
            <person name="Sophianopoulou V."/>
            <person name="Squina F.M."/>
            <person name="Sun H."/>
            <person name="Susca A."/>
            <person name="Todd R.B."/>
            <person name="Tsang A."/>
            <person name="Unkles S.E."/>
            <person name="van de Wiele N."/>
            <person name="van Rossen-Uffink D."/>
            <person name="Oliveira J.V."/>
            <person name="Vesth T.C."/>
            <person name="Visser J."/>
            <person name="Yu J.-H."/>
            <person name="Zhou M."/>
            <person name="Andersen M.R."/>
            <person name="Archer D.B."/>
            <person name="Baker S.E."/>
            <person name="Benoit I."/>
            <person name="Brakhage A.A."/>
            <person name="Braus G.H."/>
            <person name="Fischer R."/>
            <person name="Frisvad J.C."/>
            <person name="Goldman G.H."/>
            <person name="Houbraken J."/>
            <person name="Oakley B."/>
            <person name="Pocsi I."/>
            <person name="Scazzocchio C."/>
            <person name="Seiboth B."/>
            <person name="vanKuyk P.A."/>
            <person name="Wortman J."/>
            <person name="Dyer P.S."/>
            <person name="Grigoriev I.V."/>
        </authorList>
    </citation>
    <scope>NUCLEOTIDE SEQUENCE [LARGE SCALE GENOMIC DNA]</scope>
    <source>
        <strain evidence="3">CBS 506.65</strain>
    </source>
</reference>
<sequence>MCVVDLYTEIYPHEIRRKKVTKRCLLSYTGSGACRRTRVYDHGASYHARHPEPNRIPRPSTSRSQGSHPIVEVRPRDASAPPTTRGRIVSSGGEGSRVRFRLPSFGRASDTRELAGEEDGRRPAHQPLPEERYYTPERPSRRVTIVEPPSRSSGGLPFSPPPLPPPRPRAPRPPSPVVEREPVRRRRASVPVEIHNPTGGMGQSARDGMGYSRREDDTLRPGQVRVPRSPDTRDSRRANSYVTTREPSAQGRSPAVRWQEPDNERRSEYRTNNTRRWRQPSPGRGLWSQPPPSTSNRMTSRIRPRIIQEGRRQLSEAGNRIFDEARRGLQERERAVSGDSRRRSWRWL</sequence>
<protein>
    <submittedName>
        <fullName evidence="2">Uncharacterized protein</fullName>
    </submittedName>
</protein>
<proteinExistence type="predicted"/>
<dbReference type="Proteomes" id="UP000184188">
    <property type="component" value="Unassembled WGS sequence"/>
</dbReference>
<feature type="compositionally biased region" description="Basic and acidic residues" evidence="1">
    <location>
        <begin position="228"/>
        <end position="237"/>
    </location>
</feature>
<feature type="compositionally biased region" description="Pro residues" evidence="1">
    <location>
        <begin position="158"/>
        <end position="176"/>
    </location>
</feature>
<dbReference type="VEuPathDB" id="FungiDB:ASPZODRAFT_175303"/>
<feature type="compositionally biased region" description="Basic and acidic residues" evidence="1">
    <location>
        <begin position="326"/>
        <end position="342"/>
    </location>
</feature>
<keyword evidence="3" id="KW-1185">Reference proteome</keyword>
<feature type="compositionally biased region" description="Basic and acidic residues" evidence="1">
    <location>
        <begin position="109"/>
        <end position="140"/>
    </location>
</feature>
<feature type="compositionally biased region" description="Polar residues" evidence="1">
    <location>
        <begin position="238"/>
        <end position="251"/>
    </location>
</feature>
<dbReference type="EMBL" id="KV878336">
    <property type="protein sequence ID" value="OJJ50460.1"/>
    <property type="molecule type" value="Genomic_DNA"/>
</dbReference>
<evidence type="ECO:0000313" key="2">
    <source>
        <dbReference type="EMBL" id="OJJ50460.1"/>
    </source>
</evidence>
<feature type="region of interest" description="Disordered" evidence="1">
    <location>
        <begin position="45"/>
        <end position="300"/>
    </location>
</feature>
<dbReference type="RefSeq" id="XP_022584970.1">
    <property type="nucleotide sequence ID" value="XM_022727046.1"/>
</dbReference>
<dbReference type="GeneID" id="34613510"/>
<evidence type="ECO:0000313" key="3">
    <source>
        <dbReference type="Proteomes" id="UP000184188"/>
    </source>
</evidence>
<dbReference type="OrthoDB" id="4498011at2759"/>
<dbReference type="AlphaFoldDB" id="A0A1L9STC9"/>
<gene>
    <name evidence="2" type="ORF">ASPZODRAFT_175303</name>
</gene>
<name>A0A1L9STC9_9EURO</name>
<evidence type="ECO:0000256" key="1">
    <source>
        <dbReference type="SAM" id="MobiDB-lite"/>
    </source>
</evidence>
<feature type="compositionally biased region" description="Basic and acidic residues" evidence="1">
    <location>
        <begin position="259"/>
        <end position="269"/>
    </location>
</feature>
<organism evidence="2 3">
    <name type="scientific">Penicilliopsis zonata CBS 506.65</name>
    <dbReference type="NCBI Taxonomy" id="1073090"/>
    <lineage>
        <taxon>Eukaryota</taxon>
        <taxon>Fungi</taxon>
        <taxon>Dikarya</taxon>
        <taxon>Ascomycota</taxon>
        <taxon>Pezizomycotina</taxon>
        <taxon>Eurotiomycetes</taxon>
        <taxon>Eurotiomycetidae</taxon>
        <taxon>Eurotiales</taxon>
        <taxon>Aspergillaceae</taxon>
        <taxon>Penicilliopsis</taxon>
    </lineage>
</organism>
<feature type="region of interest" description="Disordered" evidence="1">
    <location>
        <begin position="326"/>
        <end position="348"/>
    </location>
</feature>